<evidence type="ECO:0000256" key="3">
    <source>
        <dbReference type="ARBA" id="ARBA00022723"/>
    </source>
</evidence>
<evidence type="ECO:0000256" key="5">
    <source>
        <dbReference type="ARBA" id="ARBA00022833"/>
    </source>
</evidence>
<keyword evidence="4 9" id="KW-0863">Zinc-finger</keyword>
<dbReference type="InterPro" id="IPR034004">
    <property type="entry name" value="Zn_ribbon_RPA12_C"/>
</dbReference>
<dbReference type="SUPFAM" id="SSF57783">
    <property type="entry name" value="Zinc beta-ribbon"/>
    <property type="match status" value="1"/>
</dbReference>
<feature type="binding site" evidence="8">
    <location>
        <position position="16"/>
    </location>
    <ligand>
        <name>Zn(2+)</name>
        <dbReference type="ChEBI" id="CHEBI:29105"/>
        <label>1</label>
    </ligand>
</feature>
<protein>
    <recommendedName>
        <fullName evidence="7">DNA-directed RNA polymerase subunit</fullName>
    </recommendedName>
</protein>
<evidence type="ECO:0000256" key="2">
    <source>
        <dbReference type="ARBA" id="ARBA00022478"/>
    </source>
</evidence>
<evidence type="ECO:0000256" key="9">
    <source>
        <dbReference type="PIRSR" id="PIRSR005586-2"/>
    </source>
</evidence>
<dbReference type="PROSITE" id="PS00466">
    <property type="entry name" value="ZF_TFIIS_1"/>
    <property type="match status" value="1"/>
</dbReference>
<proteinExistence type="inferred from homology"/>
<keyword evidence="7" id="KW-0804">Transcription</keyword>
<dbReference type="PANTHER" id="PTHR11239:SF14">
    <property type="entry name" value="DNA-DIRECTED RNA POLYMERASE I SUBUNIT RPA12"/>
    <property type="match status" value="1"/>
</dbReference>
<dbReference type="GO" id="GO:0003899">
    <property type="term" value="F:DNA-directed RNA polymerase activity"/>
    <property type="evidence" value="ECO:0007669"/>
    <property type="project" value="InterPro"/>
</dbReference>
<reference evidence="11" key="1">
    <citation type="submission" date="2018-02" db="EMBL/GenBank/DDBJ databases">
        <title>Rhizophora mucronata_Transcriptome.</title>
        <authorList>
            <person name="Meera S.P."/>
            <person name="Sreeshan A."/>
            <person name="Augustine A."/>
        </authorList>
    </citation>
    <scope>NUCLEOTIDE SEQUENCE</scope>
    <source>
        <tissue evidence="11">Leaf</tissue>
    </source>
</reference>
<name>A0A2P2JT04_RHIMU</name>
<evidence type="ECO:0000256" key="7">
    <source>
        <dbReference type="PIRNR" id="PIRNR005586"/>
    </source>
</evidence>
<dbReference type="InterPro" id="IPR001222">
    <property type="entry name" value="Znf_TFIIS"/>
</dbReference>
<keyword evidence="3 8" id="KW-0479">Metal-binding</keyword>
<feature type="binding site" evidence="8">
    <location>
        <position position="83"/>
    </location>
    <ligand>
        <name>Zn(2+)</name>
        <dbReference type="ChEBI" id="CHEBI:29105"/>
        <label>2</label>
    </ligand>
</feature>
<dbReference type="EMBL" id="GGEC01016116">
    <property type="protein sequence ID" value="MBW96599.1"/>
    <property type="molecule type" value="Transcribed_RNA"/>
</dbReference>
<accession>A0A2P2JT04</accession>
<evidence type="ECO:0000256" key="4">
    <source>
        <dbReference type="ARBA" id="ARBA00022771"/>
    </source>
</evidence>
<comment type="similarity">
    <text evidence="7">Belongs to the archaeal rpoM/eukaryotic RPA12/RPB9/RPC11 RNA polymerase family.</text>
</comment>
<keyword evidence="2 7" id="KW-0240">DNA-directed RNA polymerase</keyword>
<dbReference type="PANTHER" id="PTHR11239">
    <property type="entry name" value="DNA-DIRECTED RNA POLYMERASE"/>
    <property type="match status" value="1"/>
</dbReference>
<feature type="binding site" evidence="8">
    <location>
        <position position="33"/>
    </location>
    <ligand>
        <name>Zn(2+)</name>
        <dbReference type="ChEBI" id="CHEBI:29105"/>
        <label>1</label>
    </ligand>
</feature>
<feature type="binding site" evidence="8">
    <location>
        <position position="19"/>
    </location>
    <ligand>
        <name>Zn(2+)</name>
        <dbReference type="ChEBI" id="CHEBI:29105"/>
        <label>1</label>
    </ligand>
</feature>
<feature type="binding site" evidence="8">
    <location>
        <position position="36"/>
    </location>
    <ligand>
        <name>Zn(2+)</name>
        <dbReference type="ChEBI" id="CHEBI:29105"/>
        <label>1</label>
    </ligand>
</feature>
<evidence type="ECO:0000313" key="11">
    <source>
        <dbReference type="EMBL" id="MBW96599.1"/>
    </source>
</evidence>
<feature type="binding site" evidence="8">
    <location>
        <position position="86"/>
    </location>
    <ligand>
        <name>Zn(2+)</name>
        <dbReference type="ChEBI" id="CHEBI:29105"/>
        <label>2</label>
    </ligand>
</feature>
<dbReference type="GO" id="GO:0008270">
    <property type="term" value="F:zinc ion binding"/>
    <property type="evidence" value="ECO:0007669"/>
    <property type="project" value="UniProtKB-KW"/>
</dbReference>
<dbReference type="Gene3D" id="2.20.25.10">
    <property type="match status" value="1"/>
</dbReference>
<dbReference type="CDD" id="cd10507">
    <property type="entry name" value="Zn-ribbon_RPA12"/>
    <property type="match status" value="1"/>
</dbReference>
<dbReference type="GO" id="GO:0005736">
    <property type="term" value="C:RNA polymerase I complex"/>
    <property type="evidence" value="ECO:0007669"/>
    <property type="project" value="TreeGrafter"/>
</dbReference>
<feature type="binding site" evidence="8">
    <location>
        <position position="114"/>
    </location>
    <ligand>
        <name>Zn(2+)</name>
        <dbReference type="ChEBI" id="CHEBI:29105"/>
        <label>2</label>
    </ligand>
</feature>
<dbReference type="PIRSF" id="PIRSF005586">
    <property type="entry name" value="RNApol_RpoM"/>
    <property type="match status" value="1"/>
</dbReference>
<dbReference type="InterPro" id="IPR012164">
    <property type="entry name" value="Rpa12/Rpb9/Rpc10/TFS"/>
</dbReference>
<evidence type="ECO:0000256" key="6">
    <source>
        <dbReference type="ARBA" id="ARBA00023242"/>
    </source>
</evidence>
<evidence type="ECO:0000259" key="10">
    <source>
        <dbReference type="PROSITE" id="PS51133"/>
    </source>
</evidence>
<dbReference type="Pfam" id="PF01096">
    <property type="entry name" value="Zn_ribbon_TFIIS"/>
    <property type="match status" value="1"/>
</dbReference>
<dbReference type="GO" id="GO:0006363">
    <property type="term" value="P:termination of RNA polymerase I transcription"/>
    <property type="evidence" value="ECO:0007669"/>
    <property type="project" value="TreeGrafter"/>
</dbReference>
<feature type="binding site" evidence="8">
    <location>
        <position position="111"/>
    </location>
    <ligand>
        <name>Zn(2+)</name>
        <dbReference type="ChEBI" id="CHEBI:29105"/>
        <label>2</label>
    </ligand>
</feature>
<keyword evidence="5 8" id="KW-0862">Zinc</keyword>
<dbReference type="AlphaFoldDB" id="A0A2P2JT04"/>
<dbReference type="PROSITE" id="PS51133">
    <property type="entry name" value="ZF_TFIIS_2"/>
    <property type="match status" value="1"/>
</dbReference>
<organism evidence="11">
    <name type="scientific">Rhizophora mucronata</name>
    <name type="common">Asiatic mangrove</name>
    <dbReference type="NCBI Taxonomy" id="61149"/>
    <lineage>
        <taxon>Eukaryota</taxon>
        <taxon>Viridiplantae</taxon>
        <taxon>Streptophyta</taxon>
        <taxon>Embryophyta</taxon>
        <taxon>Tracheophyta</taxon>
        <taxon>Spermatophyta</taxon>
        <taxon>Magnoliopsida</taxon>
        <taxon>eudicotyledons</taxon>
        <taxon>Gunneridae</taxon>
        <taxon>Pentapetalae</taxon>
        <taxon>rosids</taxon>
        <taxon>fabids</taxon>
        <taxon>Malpighiales</taxon>
        <taxon>Rhizophoraceae</taxon>
        <taxon>Rhizophora</taxon>
    </lineage>
</organism>
<feature type="zinc finger region" description="C4-type" evidence="9">
    <location>
        <begin position="16"/>
        <end position="36"/>
    </location>
</feature>
<feature type="domain" description="TFIIS-type" evidence="10">
    <location>
        <begin position="79"/>
        <end position="119"/>
    </location>
</feature>
<dbReference type="SMART" id="SM00440">
    <property type="entry name" value="ZnF_C2C2"/>
    <property type="match status" value="1"/>
</dbReference>
<comment type="function">
    <text evidence="7">DNA-dependent RNA polymerase catalyzes the transcription of DNA into RNA using the four ribonucleoside triphosphates as substrates.</text>
</comment>
<sequence>MGDIMPHSQGGDFLFCDLCGTMLSLTSTKYAQCPLCKFKKSAKELSGREICYKVSAEDMRRDLGISHFDGNIEVKNMEIDKKCERCSNTKLTFYTRQMRSADEGQTIFYTCPACRHTFSEN</sequence>
<dbReference type="GO" id="GO:0003676">
    <property type="term" value="F:nucleic acid binding"/>
    <property type="evidence" value="ECO:0007669"/>
    <property type="project" value="InterPro"/>
</dbReference>
<comment type="subcellular location">
    <subcellularLocation>
        <location evidence="1">Nucleus</location>
        <location evidence="1">Nucleolus</location>
    </subcellularLocation>
</comment>
<evidence type="ECO:0000256" key="1">
    <source>
        <dbReference type="ARBA" id="ARBA00004604"/>
    </source>
</evidence>
<keyword evidence="6 7" id="KW-0539">Nucleus</keyword>
<evidence type="ECO:0000256" key="8">
    <source>
        <dbReference type="PIRSR" id="PIRSR005586-1"/>
    </source>
</evidence>